<evidence type="ECO:0000256" key="1">
    <source>
        <dbReference type="SAM" id="MobiDB-lite"/>
    </source>
</evidence>
<evidence type="ECO:0000313" key="2">
    <source>
        <dbReference type="EMBL" id="KAG8173480.1"/>
    </source>
</evidence>
<dbReference type="PANTHER" id="PTHR46624">
    <property type="entry name" value="AGAP002036-PA"/>
    <property type="match status" value="1"/>
</dbReference>
<dbReference type="GO" id="GO:0032266">
    <property type="term" value="F:phosphatidylinositol-3-phosphate binding"/>
    <property type="evidence" value="ECO:0007669"/>
    <property type="project" value="TreeGrafter"/>
</dbReference>
<dbReference type="PANTHER" id="PTHR46624:SF4">
    <property type="entry name" value="FYVE-TYPE DOMAIN-CONTAINING PROTEIN"/>
    <property type="match status" value="1"/>
</dbReference>
<gene>
    <name evidence="2" type="ORF">JTE90_002222</name>
</gene>
<comment type="caution">
    <text evidence="2">The sequence shown here is derived from an EMBL/GenBank/DDBJ whole genome shotgun (WGS) entry which is preliminary data.</text>
</comment>
<name>A0AAV6TPZ7_9ARAC</name>
<reference evidence="2 3" key="1">
    <citation type="journal article" date="2022" name="Nat. Ecol. Evol.">
        <title>A masculinizing supergene underlies an exaggerated male reproductive morph in a spider.</title>
        <authorList>
            <person name="Hendrickx F."/>
            <person name="De Corte Z."/>
            <person name="Sonet G."/>
            <person name="Van Belleghem S.M."/>
            <person name="Kostlbacher S."/>
            <person name="Vangestel C."/>
        </authorList>
    </citation>
    <scope>NUCLEOTIDE SEQUENCE [LARGE SCALE GENOMIC DNA]</scope>
    <source>
        <strain evidence="2">W744_W776</strain>
    </source>
</reference>
<evidence type="ECO:0000313" key="3">
    <source>
        <dbReference type="Proteomes" id="UP000827092"/>
    </source>
</evidence>
<dbReference type="Proteomes" id="UP000827092">
    <property type="component" value="Unassembled WGS sequence"/>
</dbReference>
<dbReference type="GO" id="GO:0005547">
    <property type="term" value="F:phosphatidylinositol-3,4,5-trisphosphate binding"/>
    <property type="evidence" value="ECO:0007669"/>
    <property type="project" value="TreeGrafter"/>
</dbReference>
<dbReference type="GO" id="GO:0140042">
    <property type="term" value="P:lipid droplet formation"/>
    <property type="evidence" value="ECO:0007669"/>
    <property type="project" value="TreeGrafter"/>
</dbReference>
<accession>A0AAV6TPZ7</accession>
<protein>
    <submittedName>
        <fullName evidence="2">Uncharacterized protein</fullName>
    </submittedName>
</protein>
<dbReference type="InterPro" id="IPR011011">
    <property type="entry name" value="Znf_FYVE_PHD"/>
</dbReference>
<proteinExistence type="predicted"/>
<dbReference type="SUPFAM" id="SSF57903">
    <property type="entry name" value="FYVE/PHD zinc finger"/>
    <property type="match status" value="1"/>
</dbReference>
<dbReference type="GO" id="GO:0005811">
    <property type="term" value="C:lipid droplet"/>
    <property type="evidence" value="ECO:0007669"/>
    <property type="project" value="TreeGrafter"/>
</dbReference>
<sequence>MCGGGFCEGCASKSRIVPTWGSSPVRVCEKCFDNESPQPARSHCPKVGEALHTTLETVASAVSYPLGFIKDSARQPTGSLTISSPTATCVKSPFGPKVSKHHCRACGQGFAKTAPSPETSTFQGMGLPSTGLR</sequence>
<keyword evidence="3" id="KW-1185">Reference proteome</keyword>
<dbReference type="InterPro" id="IPR042427">
    <property type="entry name" value="ZFYV1"/>
</dbReference>
<dbReference type="GO" id="GO:0005545">
    <property type="term" value="F:1-phosphatidylinositol binding"/>
    <property type="evidence" value="ECO:0007669"/>
    <property type="project" value="TreeGrafter"/>
</dbReference>
<dbReference type="GO" id="GO:0043325">
    <property type="term" value="F:phosphatidylinositol-3,4-bisphosphate binding"/>
    <property type="evidence" value="ECO:0007669"/>
    <property type="project" value="TreeGrafter"/>
</dbReference>
<dbReference type="InterPro" id="IPR013083">
    <property type="entry name" value="Znf_RING/FYVE/PHD"/>
</dbReference>
<organism evidence="2 3">
    <name type="scientific">Oedothorax gibbosus</name>
    <dbReference type="NCBI Taxonomy" id="931172"/>
    <lineage>
        <taxon>Eukaryota</taxon>
        <taxon>Metazoa</taxon>
        <taxon>Ecdysozoa</taxon>
        <taxon>Arthropoda</taxon>
        <taxon>Chelicerata</taxon>
        <taxon>Arachnida</taxon>
        <taxon>Araneae</taxon>
        <taxon>Araneomorphae</taxon>
        <taxon>Entelegynae</taxon>
        <taxon>Araneoidea</taxon>
        <taxon>Linyphiidae</taxon>
        <taxon>Erigoninae</taxon>
        <taxon>Oedothorax</taxon>
    </lineage>
</organism>
<dbReference type="EMBL" id="JAFNEN010001716">
    <property type="protein sequence ID" value="KAG8173480.1"/>
    <property type="molecule type" value="Genomic_DNA"/>
</dbReference>
<dbReference type="AlphaFoldDB" id="A0AAV6TPZ7"/>
<feature type="region of interest" description="Disordered" evidence="1">
    <location>
        <begin position="114"/>
        <end position="133"/>
    </location>
</feature>
<dbReference type="Gene3D" id="3.30.40.10">
    <property type="entry name" value="Zinc/RING finger domain, C3HC4 (zinc finger)"/>
    <property type="match status" value="1"/>
</dbReference>